<keyword evidence="9" id="KW-0472">Membrane</keyword>
<comment type="similarity">
    <text evidence="3">Belongs to the complex I NDUFA2 subunit family.</text>
</comment>
<dbReference type="InterPro" id="IPR007741">
    <property type="entry name" value="Ribosomal_mL43/mS25/NADH_DH"/>
</dbReference>
<comment type="caution">
    <text evidence="12">The sequence shown here is derived from an EMBL/GenBank/DDBJ whole genome shotgun (WGS) entry which is preliminary data.</text>
</comment>
<dbReference type="Gene3D" id="3.40.30.10">
    <property type="entry name" value="Glutaredoxin"/>
    <property type="match status" value="1"/>
</dbReference>
<keyword evidence="10" id="KW-1015">Disulfide bond</keyword>
<comment type="function">
    <text evidence="1">Accessory subunit of the mitochondrial membrane respiratory chain NADH dehydrogenase (Complex I), that is believed not to be involved in catalysis. Complex I functions in the transfer of electrons from NADH to the respiratory chain. The immediate electron acceptor for the enzyme is believed to be ubiquinone.</text>
</comment>
<keyword evidence="6" id="KW-0999">Mitochondrion inner membrane</keyword>
<dbReference type="SMART" id="SM00916">
    <property type="entry name" value="L51_S25_CI-B8"/>
    <property type="match status" value="1"/>
</dbReference>
<keyword evidence="4" id="KW-0813">Transport</keyword>
<dbReference type="InterPro" id="IPR016464">
    <property type="entry name" value="NADH_Ub_cplx-1_asu_su-2"/>
</dbReference>
<name>A0AAU9IT98_9CILI</name>
<dbReference type="EMBL" id="CAJZBQ010000018">
    <property type="protein sequence ID" value="CAG9317269.1"/>
    <property type="molecule type" value="Genomic_DNA"/>
</dbReference>
<evidence type="ECO:0000259" key="11">
    <source>
        <dbReference type="SMART" id="SM00916"/>
    </source>
</evidence>
<evidence type="ECO:0000256" key="10">
    <source>
        <dbReference type="PIRSR" id="PIRSR005822-1"/>
    </source>
</evidence>
<gene>
    <name evidence="12" type="ORF">BSTOLATCC_MIC18522</name>
</gene>
<accession>A0AAU9IT98</accession>
<dbReference type="InterPro" id="IPR036249">
    <property type="entry name" value="Thioredoxin-like_sf"/>
</dbReference>
<keyword evidence="8" id="KW-0496">Mitochondrion</keyword>
<keyword evidence="5" id="KW-0679">Respiratory chain</keyword>
<evidence type="ECO:0000256" key="5">
    <source>
        <dbReference type="ARBA" id="ARBA00022660"/>
    </source>
</evidence>
<dbReference type="SUPFAM" id="SSF52833">
    <property type="entry name" value="Thioredoxin-like"/>
    <property type="match status" value="1"/>
</dbReference>
<evidence type="ECO:0000256" key="8">
    <source>
        <dbReference type="ARBA" id="ARBA00023128"/>
    </source>
</evidence>
<feature type="disulfide bond" description="Redox-active" evidence="10">
    <location>
        <begin position="19"/>
        <end position="53"/>
    </location>
</feature>
<feature type="domain" description="Ribosomal protein/NADH dehydrogenase" evidence="11">
    <location>
        <begin position="20"/>
        <end position="93"/>
    </location>
</feature>
<dbReference type="GO" id="GO:0005743">
    <property type="term" value="C:mitochondrial inner membrane"/>
    <property type="evidence" value="ECO:0007669"/>
    <property type="project" value="UniProtKB-SubCell"/>
</dbReference>
<proteinExistence type="inferred from homology"/>
<dbReference type="PANTHER" id="PTHR12878">
    <property type="entry name" value="NADH-UBIQUINONE OXIDOREDUCTASE B8 SUBUNIT"/>
    <property type="match status" value="1"/>
</dbReference>
<keyword evidence="7" id="KW-0249">Electron transport</keyword>
<comment type="subcellular location">
    <subcellularLocation>
        <location evidence="2">Mitochondrion inner membrane</location>
        <topology evidence="2">Peripheral membrane protein</topology>
        <orientation evidence="2">Matrix side</orientation>
    </subcellularLocation>
</comment>
<organism evidence="12 13">
    <name type="scientific">Blepharisma stoltei</name>
    <dbReference type="NCBI Taxonomy" id="1481888"/>
    <lineage>
        <taxon>Eukaryota</taxon>
        <taxon>Sar</taxon>
        <taxon>Alveolata</taxon>
        <taxon>Ciliophora</taxon>
        <taxon>Postciliodesmatophora</taxon>
        <taxon>Heterotrichea</taxon>
        <taxon>Heterotrichida</taxon>
        <taxon>Blepharismidae</taxon>
        <taxon>Blepharisma</taxon>
    </lineage>
</organism>
<sequence>MSWQTKIASKLREIRFICCQASGHSAGVRSFINTNYQSVKDAAPRFPFIVRECENAIPLIIARYDFGVERKVVAENLSEAEVKQAVEDLISQADSINSHRFLNKA</sequence>
<evidence type="ECO:0000313" key="13">
    <source>
        <dbReference type="Proteomes" id="UP001162131"/>
    </source>
</evidence>
<dbReference type="PIRSF" id="PIRSF005822">
    <property type="entry name" value="NDUA2"/>
    <property type="match status" value="1"/>
</dbReference>
<evidence type="ECO:0000256" key="4">
    <source>
        <dbReference type="ARBA" id="ARBA00022448"/>
    </source>
</evidence>
<evidence type="ECO:0000256" key="2">
    <source>
        <dbReference type="ARBA" id="ARBA00004443"/>
    </source>
</evidence>
<dbReference type="AlphaFoldDB" id="A0AAU9IT98"/>
<keyword evidence="13" id="KW-1185">Reference proteome</keyword>
<evidence type="ECO:0000256" key="3">
    <source>
        <dbReference type="ARBA" id="ARBA00008939"/>
    </source>
</evidence>
<dbReference type="Pfam" id="PF05047">
    <property type="entry name" value="L51_S25_CI-B8"/>
    <property type="match status" value="1"/>
</dbReference>
<evidence type="ECO:0000313" key="12">
    <source>
        <dbReference type="EMBL" id="CAG9317269.1"/>
    </source>
</evidence>
<dbReference type="PANTHER" id="PTHR12878:SF0">
    <property type="entry name" value="NADH DEHYDROGENASE [UBIQUINONE] 1 ALPHA SUBCOMPLEX SUBUNIT 2"/>
    <property type="match status" value="1"/>
</dbReference>
<evidence type="ECO:0000256" key="9">
    <source>
        <dbReference type="ARBA" id="ARBA00023136"/>
    </source>
</evidence>
<evidence type="ECO:0000256" key="6">
    <source>
        <dbReference type="ARBA" id="ARBA00022792"/>
    </source>
</evidence>
<evidence type="ECO:0000256" key="7">
    <source>
        <dbReference type="ARBA" id="ARBA00022982"/>
    </source>
</evidence>
<reference evidence="12" key="1">
    <citation type="submission" date="2021-09" db="EMBL/GenBank/DDBJ databases">
        <authorList>
            <consortium name="AG Swart"/>
            <person name="Singh M."/>
            <person name="Singh A."/>
            <person name="Seah K."/>
            <person name="Emmerich C."/>
        </authorList>
    </citation>
    <scope>NUCLEOTIDE SEQUENCE</scope>
    <source>
        <strain evidence="12">ATCC30299</strain>
    </source>
</reference>
<dbReference type="Proteomes" id="UP001162131">
    <property type="component" value="Unassembled WGS sequence"/>
</dbReference>
<evidence type="ECO:0000256" key="1">
    <source>
        <dbReference type="ARBA" id="ARBA00003195"/>
    </source>
</evidence>
<protein>
    <recommendedName>
        <fullName evidence="11">Ribosomal protein/NADH dehydrogenase domain-containing protein</fullName>
    </recommendedName>
</protein>